<sequence>MDAREARAAWPGALPAGEKMFVIDDYLERSLFVPIRDALEAATFPWEESQILSSKAATHLRPDDNLQHVHGFYLKKPGVFLRSEKLDLIRPIIERLNPVLLIKAKANRTARKARHIEYGLHVDTSRRGATTAIFYLNSNNGYTLFADGTKVDSVENRIVLFDAATPHTGASCTDADARLVLNINMVLAPHVRAGGA</sequence>
<proteinExistence type="predicted"/>
<dbReference type="EMBL" id="PXWF02000162">
    <property type="protein sequence ID" value="PWF48652.1"/>
    <property type="molecule type" value="Genomic_DNA"/>
</dbReference>
<evidence type="ECO:0000313" key="2">
    <source>
        <dbReference type="Proteomes" id="UP000241421"/>
    </source>
</evidence>
<evidence type="ECO:0008006" key="3">
    <source>
        <dbReference type="Google" id="ProtNLM"/>
    </source>
</evidence>
<organism evidence="1 2">
    <name type="scientific">Massilia glaciei</name>
    <dbReference type="NCBI Taxonomy" id="1524097"/>
    <lineage>
        <taxon>Bacteria</taxon>
        <taxon>Pseudomonadati</taxon>
        <taxon>Pseudomonadota</taxon>
        <taxon>Betaproteobacteria</taxon>
        <taxon>Burkholderiales</taxon>
        <taxon>Oxalobacteraceae</taxon>
        <taxon>Telluria group</taxon>
        <taxon>Massilia</taxon>
    </lineage>
</organism>
<keyword evidence="2" id="KW-1185">Reference proteome</keyword>
<gene>
    <name evidence="1" type="ORF">C7C56_010600</name>
</gene>
<accession>A0A2U2HMI5</accession>
<comment type="caution">
    <text evidence="1">The sequence shown here is derived from an EMBL/GenBank/DDBJ whole genome shotgun (WGS) entry which is preliminary data.</text>
</comment>
<evidence type="ECO:0000313" key="1">
    <source>
        <dbReference type="EMBL" id="PWF48652.1"/>
    </source>
</evidence>
<name>A0A2U2HMI5_9BURK</name>
<reference evidence="1 2" key="1">
    <citation type="submission" date="2018-04" db="EMBL/GenBank/DDBJ databases">
        <title>Massilia violaceinigra sp. nov., a novel purple-pigmented bacterium isolated from Tianshan glacier, Xinjiang, China.</title>
        <authorList>
            <person name="Wang H."/>
        </authorList>
    </citation>
    <scope>NUCLEOTIDE SEQUENCE [LARGE SCALE GENOMIC DNA]</scope>
    <source>
        <strain evidence="1 2">B448-2</strain>
    </source>
</reference>
<dbReference type="AlphaFoldDB" id="A0A2U2HMI5"/>
<protein>
    <recommendedName>
        <fullName evidence="3">Prolyl 4-hydroxylase alpha subunit Fe(2+) 2OG dioxygenase domain-containing protein</fullName>
    </recommendedName>
</protein>
<dbReference type="Proteomes" id="UP000241421">
    <property type="component" value="Unassembled WGS sequence"/>
</dbReference>